<dbReference type="PANTHER" id="PTHR40045">
    <property type="entry name" value="YCGG FAMILY PROTEIN"/>
    <property type="match status" value="1"/>
</dbReference>
<dbReference type="PANTHER" id="PTHR40045:SF1">
    <property type="entry name" value="YQCI_YCGG FAMILY PROTEIN"/>
    <property type="match status" value="1"/>
</dbReference>
<name>A0A0J6T038_9HYPH</name>
<accession>A0A0J6T038</accession>
<keyword evidence="2" id="KW-1185">Reference proteome</keyword>
<dbReference type="NCBIfam" id="NF041366">
    <property type="entry name" value="GntA_guanitoxin"/>
    <property type="match status" value="1"/>
</dbReference>
<protein>
    <recommendedName>
        <fullName evidence="3">YqcI/YcgG family protein</fullName>
    </recommendedName>
</protein>
<dbReference type="Pfam" id="PF08892">
    <property type="entry name" value="YqcI_YcgG"/>
    <property type="match status" value="1"/>
</dbReference>
<dbReference type="OrthoDB" id="283514at2"/>
<evidence type="ECO:0000313" key="2">
    <source>
        <dbReference type="Proteomes" id="UP000035955"/>
    </source>
</evidence>
<organism evidence="1 2">
    <name type="scientific">Methylobacterium variabile</name>
    <dbReference type="NCBI Taxonomy" id="298794"/>
    <lineage>
        <taxon>Bacteria</taxon>
        <taxon>Pseudomonadati</taxon>
        <taxon>Pseudomonadota</taxon>
        <taxon>Alphaproteobacteria</taxon>
        <taxon>Hyphomicrobiales</taxon>
        <taxon>Methylobacteriaceae</taxon>
        <taxon>Methylobacterium</taxon>
    </lineage>
</organism>
<dbReference type="RefSeq" id="WP_048444233.1">
    <property type="nucleotide sequence ID" value="NZ_LABY01000066.1"/>
</dbReference>
<dbReference type="AlphaFoldDB" id="A0A0J6T038"/>
<dbReference type="EMBL" id="LABY01000066">
    <property type="protein sequence ID" value="KMO38943.1"/>
    <property type="molecule type" value="Genomic_DNA"/>
</dbReference>
<evidence type="ECO:0000313" key="1">
    <source>
        <dbReference type="EMBL" id="KMO38943.1"/>
    </source>
</evidence>
<proteinExistence type="predicted"/>
<dbReference type="Proteomes" id="UP000035955">
    <property type="component" value="Unassembled WGS sequence"/>
</dbReference>
<dbReference type="PATRIC" id="fig|298794.3.peg.6841"/>
<sequence length="234" mass="26444">MQLPRDDRDHPRAEAFRAFIRQTDFPCVGAKAALSKAQLRVLVARSVTSAWDDMRIYPALLAFAARYRARPDLFQSFAVVFEEAGDLSEEQFERHLWDRLQSLADKDAWLGHRWDERVAADPGNPHFSLSFAGEAFFVVGLHPGASRPGRRFSSPALVFNPHSQFEHLRETGRYETLRSSILRRDVALAGSVNPMLARHGELSEARQYSGRAVDDGWRCPFQPRHANAGGSDVR</sequence>
<comment type="caution">
    <text evidence="1">The sequence shown here is derived from an EMBL/GenBank/DDBJ whole genome shotgun (WGS) entry which is preliminary data.</text>
</comment>
<dbReference type="InterPro" id="IPR014988">
    <property type="entry name" value="Uncharacterised_YqcI/YcgG"/>
</dbReference>
<reference evidence="1 2" key="1">
    <citation type="submission" date="2015-03" db="EMBL/GenBank/DDBJ databases">
        <title>Genome sequencing of Methylobacterium variabile DSM 16961.</title>
        <authorList>
            <person name="Chaudhry V."/>
            <person name="Patil P.B."/>
        </authorList>
    </citation>
    <scope>NUCLEOTIDE SEQUENCE [LARGE SCALE GENOMIC DNA]</scope>
    <source>
        <strain evidence="1 2">DSM 16961</strain>
    </source>
</reference>
<gene>
    <name evidence="1" type="ORF">VQ02_11070</name>
</gene>
<evidence type="ECO:0008006" key="3">
    <source>
        <dbReference type="Google" id="ProtNLM"/>
    </source>
</evidence>